<dbReference type="PATRIC" id="fig|1330330.3.peg.1454"/>
<evidence type="ECO:0000256" key="3">
    <source>
        <dbReference type="ARBA" id="ARBA00022729"/>
    </source>
</evidence>
<name>A0A0G2Z7Q9_9BACT</name>
<dbReference type="InterPro" id="IPR005950">
    <property type="entry name" value="ModA"/>
</dbReference>
<evidence type="ECO:0000313" key="5">
    <source>
        <dbReference type="Proteomes" id="UP000035159"/>
    </source>
</evidence>
<dbReference type="GO" id="GO:0030973">
    <property type="term" value="F:molybdate ion binding"/>
    <property type="evidence" value="ECO:0007669"/>
    <property type="project" value="TreeGrafter"/>
</dbReference>
<dbReference type="GO" id="GO:0046872">
    <property type="term" value="F:metal ion binding"/>
    <property type="evidence" value="ECO:0007669"/>
    <property type="project" value="UniProtKB-KW"/>
</dbReference>
<evidence type="ECO:0000313" key="4">
    <source>
        <dbReference type="EMBL" id="AKI97635.1"/>
    </source>
</evidence>
<dbReference type="Proteomes" id="UP000035159">
    <property type="component" value="Chromosome"/>
</dbReference>
<keyword evidence="2" id="KW-0479">Metal-binding</keyword>
<dbReference type="STRING" id="1330330.IX53_07190"/>
<dbReference type="PROSITE" id="PS51257">
    <property type="entry name" value="PROKAR_LIPOPROTEIN"/>
    <property type="match status" value="1"/>
</dbReference>
<dbReference type="Gene3D" id="3.40.190.10">
    <property type="entry name" value="Periplasmic binding protein-like II"/>
    <property type="match status" value="3"/>
</dbReference>
<gene>
    <name evidence="4" type="ORF">IX53_07190</name>
</gene>
<dbReference type="PANTHER" id="PTHR30632">
    <property type="entry name" value="MOLYBDATE-BINDING PERIPLASMIC PROTEIN"/>
    <property type="match status" value="1"/>
</dbReference>
<sequence>MKKNIIPFLTIILMIIVAGCGNKRMEINTFEDLAKEGVRISIGNPEHVPAGMYTMKLLENLSKESPFLAEKIMNNVVSKEVHVIAVLEKVLSGEVDAGFVYRTDFLSKKEKLETIEIPENIRVRAIYAVALLSDGNKEKGEKFLEFLNSKEGRTILSKYGFRSPGSGEKDFVFTPLPGEIIVYAAASLTKAFKEIGARFEELTGCKVVLNFGSSGALEQKIENGARADIFASANIKMVEILKEKEFIEDYTIFAENELVVVKIRR</sequence>
<comment type="similarity">
    <text evidence="1">Belongs to the bacterial solute-binding protein ModA family.</text>
</comment>
<dbReference type="EMBL" id="CP011232">
    <property type="protein sequence ID" value="AKI97635.1"/>
    <property type="molecule type" value="Genomic_DNA"/>
</dbReference>
<dbReference type="Pfam" id="PF13531">
    <property type="entry name" value="SBP_bac_11"/>
    <property type="match status" value="2"/>
</dbReference>
<accession>A0A0G2Z7Q9</accession>
<reference evidence="4 5" key="1">
    <citation type="submission" date="2015-04" db="EMBL/GenBank/DDBJ databases">
        <title>Complete Genome Sequence of Kosmotoga pacifica SLHLJ1.</title>
        <authorList>
            <person name="Jiang L.J."/>
            <person name="Shao Z.Z."/>
            <person name="Jebbar M."/>
        </authorList>
    </citation>
    <scope>NUCLEOTIDE SEQUENCE [LARGE SCALE GENOMIC DNA]</scope>
    <source>
        <strain evidence="4 5">SLHLJ1</strain>
    </source>
</reference>
<dbReference type="InterPro" id="IPR050682">
    <property type="entry name" value="ModA/WtpA"/>
</dbReference>
<dbReference type="KEGG" id="kpf:IX53_07190"/>
<keyword evidence="5" id="KW-1185">Reference proteome</keyword>
<evidence type="ECO:0000256" key="1">
    <source>
        <dbReference type="ARBA" id="ARBA00009175"/>
    </source>
</evidence>
<dbReference type="RefSeq" id="WP_047754770.1">
    <property type="nucleotide sequence ID" value="NZ_CAJUHA010000017.1"/>
</dbReference>
<proteinExistence type="inferred from homology"/>
<dbReference type="NCBIfam" id="TIGR01256">
    <property type="entry name" value="modA"/>
    <property type="match status" value="2"/>
</dbReference>
<keyword evidence="3" id="KW-0732">Signal</keyword>
<dbReference type="AlphaFoldDB" id="A0A0G2Z7Q9"/>
<dbReference type="PANTHER" id="PTHR30632:SF0">
    <property type="entry name" value="SULFATE-BINDING PROTEIN"/>
    <property type="match status" value="1"/>
</dbReference>
<dbReference type="OrthoDB" id="9785015at2"/>
<dbReference type="GO" id="GO:0015689">
    <property type="term" value="P:molybdate ion transport"/>
    <property type="evidence" value="ECO:0007669"/>
    <property type="project" value="InterPro"/>
</dbReference>
<dbReference type="SUPFAM" id="SSF53850">
    <property type="entry name" value="Periplasmic binding protein-like II"/>
    <property type="match status" value="2"/>
</dbReference>
<organism evidence="4 5">
    <name type="scientific">Kosmotoga pacifica</name>
    <dbReference type="NCBI Taxonomy" id="1330330"/>
    <lineage>
        <taxon>Bacteria</taxon>
        <taxon>Thermotogati</taxon>
        <taxon>Thermotogota</taxon>
        <taxon>Thermotogae</taxon>
        <taxon>Kosmotogales</taxon>
        <taxon>Kosmotogaceae</taxon>
        <taxon>Kosmotoga</taxon>
    </lineage>
</organism>
<protein>
    <submittedName>
        <fullName evidence="4">Molybdenum ABC transporter substrate-binding protein</fullName>
    </submittedName>
</protein>
<evidence type="ECO:0000256" key="2">
    <source>
        <dbReference type="ARBA" id="ARBA00022723"/>
    </source>
</evidence>